<evidence type="ECO:0000313" key="3">
    <source>
        <dbReference type="Proteomes" id="UP001372338"/>
    </source>
</evidence>
<dbReference type="EMBL" id="JAYWIO010000008">
    <property type="protein sequence ID" value="KAK7243281.1"/>
    <property type="molecule type" value="Genomic_DNA"/>
</dbReference>
<proteinExistence type="predicted"/>
<feature type="region of interest" description="Disordered" evidence="1">
    <location>
        <begin position="1"/>
        <end position="24"/>
    </location>
</feature>
<dbReference type="AlphaFoldDB" id="A0AAN9E0G5"/>
<keyword evidence="3" id="KW-1185">Reference proteome</keyword>
<gene>
    <name evidence="2" type="ORF">RIF29_38074</name>
</gene>
<dbReference type="Proteomes" id="UP001372338">
    <property type="component" value="Unassembled WGS sequence"/>
</dbReference>
<accession>A0AAN9E0G5</accession>
<evidence type="ECO:0000256" key="1">
    <source>
        <dbReference type="SAM" id="MobiDB-lite"/>
    </source>
</evidence>
<name>A0AAN9E0G5_CROPI</name>
<reference evidence="2 3" key="1">
    <citation type="submission" date="2024-01" db="EMBL/GenBank/DDBJ databases">
        <title>The genomes of 5 underutilized Papilionoideae crops provide insights into root nodulation and disease resistanc.</title>
        <authorList>
            <person name="Yuan L."/>
        </authorList>
    </citation>
    <scope>NUCLEOTIDE SEQUENCE [LARGE SCALE GENOMIC DNA]</scope>
    <source>
        <strain evidence="2">ZHUSHIDOU_FW_LH</strain>
        <tissue evidence="2">Leaf</tissue>
    </source>
</reference>
<comment type="caution">
    <text evidence="2">The sequence shown here is derived from an EMBL/GenBank/DDBJ whole genome shotgun (WGS) entry which is preliminary data.</text>
</comment>
<organism evidence="2 3">
    <name type="scientific">Crotalaria pallida</name>
    <name type="common">Smooth rattlebox</name>
    <name type="synonym">Crotalaria striata</name>
    <dbReference type="NCBI Taxonomy" id="3830"/>
    <lineage>
        <taxon>Eukaryota</taxon>
        <taxon>Viridiplantae</taxon>
        <taxon>Streptophyta</taxon>
        <taxon>Embryophyta</taxon>
        <taxon>Tracheophyta</taxon>
        <taxon>Spermatophyta</taxon>
        <taxon>Magnoliopsida</taxon>
        <taxon>eudicotyledons</taxon>
        <taxon>Gunneridae</taxon>
        <taxon>Pentapetalae</taxon>
        <taxon>rosids</taxon>
        <taxon>fabids</taxon>
        <taxon>Fabales</taxon>
        <taxon>Fabaceae</taxon>
        <taxon>Papilionoideae</taxon>
        <taxon>50 kb inversion clade</taxon>
        <taxon>genistoids sensu lato</taxon>
        <taxon>core genistoids</taxon>
        <taxon>Crotalarieae</taxon>
        <taxon>Crotalaria</taxon>
    </lineage>
</organism>
<evidence type="ECO:0000313" key="2">
    <source>
        <dbReference type="EMBL" id="KAK7243281.1"/>
    </source>
</evidence>
<protein>
    <submittedName>
        <fullName evidence="2">Uncharacterized protein</fullName>
    </submittedName>
</protein>
<sequence>MTTAFNPPRWLRSTKPAPNPPSRRRRGFEGLSEGFPISQLWCSIVGCCWLHRPPFSALVLTVRWRCCCGSLVLLGFVAGSLLSSGAVCCSIRRGLAALFAAAIFDVNLYVSSCSLRIPCIGAGNDHRFVKVINRRWLGFSDSGEEKRRRTRVKVKARRRGGRECGVKVTATRLITALIGTLAQRERINSFSLPLPLPPVLPC</sequence>